<keyword evidence="7" id="KW-0472">Membrane</keyword>
<dbReference type="InterPro" id="IPR051310">
    <property type="entry name" value="MCP_chemotaxis"/>
</dbReference>
<keyword evidence="5" id="KW-0175">Coiled coil</keyword>
<dbReference type="Proteomes" id="UP000662770">
    <property type="component" value="Chromosome"/>
</dbReference>
<sequence>MEKELGLYDEAFNKIVALANKRQALVKSQLDRLGPEMEGRMTALLKSAKDTTNAELSYNVGATLRNLLLMRLYVVKFLDENVDENVQRVESEHMKFDGDLRQLESLMTSAEEKEILRGIEASSDLYIKTFNDLVETINQRNSLMDNQLTTGGRNIASLLQELTSEIKSQQDALGPQLVASNDRAQWLLLTVSAIALILGIIVGYIITRSVLLQIGGEPNYAAALVKDISEGDLTVKFDLRENDQTSLVANIQNMVRKLSQIVGDVNSASDALASASEEVSATSQSLSQGASEQAASVEETTSSVEQMSASIEQNTENAKVTDGMASKAAKEAREGGSAVEKTVSAMKSIAEKIGIIDDIAYQTNLLALNAAIEAARAGEHGKGFAVVAAEVRKLAERSQIASQEIGEVAKNSVGLAEQAGKLLQEMVPSIERTSDLVQEISAASIEQSTGATQINQAMEQLNSITQQSASASEELASTAEEMSSQAQQLQQLMTFFKTAQGRNRQAIKVATAKHKVSSKSLIEENDDVDGEYVRF</sequence>
<feature type="coiled-coil region" evidence="5">
    <location>
        <begin position="454"/>
        <end position="492"/>
    </location>
</feature>
<dbReference type="InterPro" id="IPR032255">
    <property type="entry name" value="HBM"/>
</dbReference>
<evidence type="ECO:0000259" key="9">
    <source>
        <dbReference type="PROSITE" id="PS51753"/>
    </source>
</evidence>
<dbReference type="InterPro" id="IPR004089">
    <property type="entry name" value="MCPsignal_dom"/>
</dbReference>
<dbReference type="SMART" id="SM01358">
    <property type="entry name" value="HBM"/>
    <property type="match status" value="1"/>
</dbReference>
<evidence type="ECO:0000256" key="2">
    <source>
        <dbReference type="ARBA" id="ARBA00023224"/>
    </source>
</evidence>
<dbReference type="Pfam" id="PF00015">
    <property type="entry name" value="MCPsignal"/>
    <property type="match status" value="1"/>
</dbReference>
<accession>A0ABX7QXD1</accession>
<dbReference type="PANTHER" id="PTHR43531:SF11">
    <property type="entry name" value="METHYL-ACCEPTING CHEMOTAXIS PROTEIN 3"/>
    <property type="match status" value="1"/>
</dbReference>
<dbReference type="PANTHER" id="PTHR43531">
    <property type="entry name" value="PROTEIN ICFG"/>
    <property type="match status" value="1"/>
</dbReference>
<evidence type="ECO:0000256" key="4">
    <source>
        <dbReference type="PROSITE-ProRule" id="PRU00284"/>
    </source>
</evidence>
<keyword evidence="2 4" id="KW-0807">Transducer</keyword>
<keyword evidence="1" id="KW-0145">Chemotaxis</keyword>
<evidence type="ECO:0000256" key="5">
    <source>
        <dbReference type="SAM" id="Coils"/>
    </source>
</evidence>
<evidence type="ECO:0000259" key="8">
    <source>
        <dbReference type="PROSITE" id="PS50111"/>
    </source>
</evidence>
<evidence type="ECO:0000256" key="6">
    <source>
        <dbReference type="SAM" id="MobiDB-lite"/>
    </source>
</evidence>
<protein>
    <submittedName>
        <fullName evidence="10">Methyl-accepting chemotaxis protein</fullName>
    </submittedName>
</protein>
<name>A0ABX7QXD1_9GAMM</name>
<dbReference type="SUPFAM" id="SSF58104">
    <property type="entry name" value="Methyl-accepting chemotaxis protein (MCP) signaling domain"/>
    <property type="match status" value="1"/>
</dbReference>
<dbReference type="PROSITE" id="PS50111">
    <property type="entry name" value="CHEMOTAXIS_TRANSDUC_2"/>
    <property type="match status" value="1"/>
</dbReference>
<feature type="domain" description="Methyl-accepting transducer" evidence="8">
    <location>
        <begin position="268"/>
        <end position="483"/>
    </location>
</feature>
<reference evidence="10 11" key="1">
    <citation type="submission" date="2021-03" db="EMBL/GenBank/DDBJ databases">
        <title>Novel species identification of genus Shewanella.</title>
        <authorList>
            <person name="Liu G."/>
            <person name="Zhang Q."/>
        </authorList>
    </citation>
    <scope>NUCLEOTIDE SEQUENCE [LARGE SCALE GENOMIC DNA]</scope>
    <source>
        <strain evidence="10 11">FJAT-51800</strain>
    </source>
</reference>
<feature type="compositionally biased region" description="Polar residues" evidence="6">
    <location>
        <begin position="286"/>
        <end position="318"/>
    </location>
</feature>
<dbReference type="Gene3D" id="1.10.287.950">
    <property type="entry name" value="Methyl-accepting chemotaxis protein"/>
    <property type="match status" value="1"/>
</dbReference>
<feature type="domain" description="HBM" evidence="9">
    <location>
        <begin position="1"/>
        <end position="174"/>
    </location>
</feature>
<feature type="region of interest" description="Disordered" evidence="6">
    <location>
        <begin position="283"/>
        <end position="335"/>
    </location>
</feature>
<dbReference type="EMBL" id="CP071503">
    <property type="protein sequence ID" value="QSX35550.1"/>
    <property type="molecule type" value="Genomic_DNA"/>
</dbReference>
<keyword evidence="11" id="KW-1185">Reference proteome</keyword>
<keyword evidence="7" id="KW-1133">Transmembrane helix</keyword>
<evidence type="ECO:0000256" key="1">
    <source>
        <dbReference type="ARBA" id="ARBA00022500"/>
    </source>
</evidence>
<comment type="similarity">
    <text evidence="3">Belongs to the methyl-accepting chemotaxis (MCP) protein family.</text>
</comment>
<evidence type="ECO:0000313" key="10">
    <source>
        <dbReference type="EMBL" id="QSX35550.1"/>
    </source>
</evidence>
<feature type="transmembrane region" description="Helical" evidence="7">
    <location>
        <begin position="186"/>
        <end position="206"/>
    </location>
</feature>
<evidence type="ECO:0000256" key="7">
    <source>
        <dbReference type="SAM" id="Phobius"/>
    </source>
</evidence>
<dbReference type="SMART" id="SM00283">
    <property type="entry name" value="MA"/>
    <property type="match status" value="1"/>
</dbReference>
<dbReference type="InterPro" id="IPR004090">
    <property type="entry name" value="Chemotax_Me-accpt_rcpt"/>
</dbReference>
<dbReference type="PRINTS" id="PR00260">
    <property type="entry name" value="CHEMTRNSDUCR"/>
</dbReference>
<organism evidence="10 11">
    <name type="scientific">Shewanella avicenniae</name>
    <dbReference type="NCBI Taxonomy" id="2814294"/>
    <lineage>
        <taxon>Bacteria</taxon>
        <taxon>Pseudomonadati</taxon>
        <taxon>Pseudomonadota</taxon>
        <taxon>Gammaproteobacteria</taxon>
        <taxon>Alteromonadales</taxon>
        <taxon>Shewanellaceae</taxon>
        <taxon>Shewanella</taxon>
    </lineage>
</organism>
<evidence type="ECO:0000313" key="11">
    <source>
        <dbReference type="Proteomes" id="UP000662770"/>
    </source>
</evidence>
<dbReference type="PROSITE" id="PS51753">
    <property type="entry name" value="HBM"/>
    <property type="match status" value="1"/>
</dbReference>
<keyword evidence="7" id="KW-0812">Transmembrane</keyword>
<evidence type="ECO:0000256" key="3">
    <source>
        <dbReference type="ARBA" id="ARBA00029447"/>
    </source>
</evidence>
<gene>
    <name evidence="10" type="ORF">JYB87_15925</name>
</gene>
<proteinExistence type="inferred from homology"/>